<dbReference type="InterPro" id="IPR035992">
    <property type="entry name" value="Ricin_B-like_lectins"/>
</dbReference>
<proteinExistence type="predicted"/>
<dbReference type="CDD" id="cd00161">
    <property type="entry name" value="beta-trefoil_Ricin-like"/>
    <property type="match status" value="1"/>
</dbReference>
<keyword evidence="3" id="KW-1185">Reference proteome</keyword>
<dbReference type="Proteomes" id="UP000095759">
    <property type="component" value="Unassembled WGS sequence"/>
</dbReference>
<name>A0A1E5P6I0_9ACTN</name>
<dbReference type="RefSeq" id="WP_069933043.1">
    <property type="nucleotide sequence ID" value="NZ_MEHJ01000001.1"/>
</dbReference>
<feature type="region of interest" description="Disordered" evidence="1">
    <location>
        <begin position="159"/>
        <end position="194"/>
    </location>
</feature>
<protein>
    <submittedName>
        <fullName evidence="2">Uncharacterized protein</fullName>
    </submittedName>
</protein>
<reference evidence="2 3" key="1">
    <citation type="submission" date="2016-08" db="EMBL/GenBank/DDBJ databases">
        <title>Complete genome sequence of Streptomyces agglomeratus strain 6-3-2, a novel anti-MRSA actinomycete isolated from Wuli of Tebit, China.</title>
        <authorList>
            <person name="Chen X."/>
        </authorList>
    </citation>
    <scope>NUCLEOTIDE SEQUENCE [LARGE SCALE GENOMIC DNA]</scope>
    <source>
        <strain evidence="2 3">6-3-2</strain>
    </source>
</reference>
<dbReference type="EMBL" id="MEHJ01000001">
    <property type="protein sequence ID" value="OEJ24954.1"/>
    <property type="molecule type" value="Genomic_DNA"/>
</dbReference>
<dbReference type="STRING" id="285458.BGM19_25680"/>
<evidence type="ECO:0000256" key="1">
    <source>
        <dbReference type="SAM" id="MobiDB-lite"/>
    </source>
</evidence>
<comment type="caution">
    <text evidence="2">The sequence shown here is derived from an EMBL/GenBank/DDBJ whole genome shotgun (WGS) entry which is preliminary data.</text>
</comment>
<feature type="compositionally biased region" description="Gly residues" evidence="1">
    <location>
        <begin position="119"/>
        <end position="129"/>
    </location>
</feature>
<dbReference type="AlphaFoldDB" id="A0A1E5P6I0"/>
<gene>
    <name evidence="2" type="ORF">AS594_11135</name>
</gene>
<organism evidence="2 3">
    <name type="scientific">Streptomyces agglomeratus</name>
    <dbReference type="NCBI Taxonomy" id="285458"/>
    <lineage>
        <taxon>Bacteria</taxon>
        <taxon>Bacillati</taxon>
        <taxon>Actinomycetota</taxon>
        <taxon>Actinomycetes</taxon>
        <taxon>Kitasatosporales</taxon>
        <taxon>Streptomycetaceae</taxon>
        <taxon>Streptomyces</taxon>
    </lineage>
</organism>
<sequence length="352" mass="36265">MSDVTGGPGAGESPDPGAIRDAGEFIAGLRALREWSGFTYRELTARAEAVGDVLPRSTVANMLARTTLPREELVAAYVRACGSGPGTVDSWLKVRKELAAAGVRGAEEARDSGTEAADGAGGGSGGAGAGKRRTVPAVPVVLALVAAVAAWLFAWGGGDEDKQGGGPGGDRGSTAASEPAGRRGGGPVSRPVAGERLVKVGESDLCLTERSGSSGHLYQGPCAGAIPRFTLVPRAGGTWRIATLHPTYGEGCMGVQRSSRQTPAPLENDYCGRRGKAETFRLEPVARPVEGYRIRPLHTGFCLGVDDGGPDAGADTADRLWAEVVQTECAADAARQIFRFEPPVRASAARSS</sequence>
<evidence type="ECO:0000313" key="3">
    <source>
        <dbReference type="Proteomes" id="UP000095759"/>
    </source>
</evidence>
<dbReference type="OrthoDB" id="3406160at2"/>
<evidence type="ECO:0000313" key="2">
    <source>
        <dbReference type="EMBL" id="OEJ24954.1"/>
    </source>
</evidence>
<dbReference type="Gene3D" id="2.80.10.50">
    <property type="match status" value="1"/>
</dbReference>
<feature type="region of interest" description="Disordered" evidence="1">
    <location>
        <begin position="105"/>
        <end position="131"/>
    </location>
</feature>
<accession>A0A1E5P6I0</accession>
<dbReference type="SUPFAM" id="SSF50370">
    <property type="entry name" value="Ricin B-like lectins"/>
    <property type="match status" value="1"/>
</dbReference>